<reference evidence="1" key="1">
    <citation type="submission" date="2021-06" db="EMBL/GenBank/DDBJ databases">
        <authorList>
            <person name="Hodson N. C."/>
            <person name="Mongue J. A."/>
            <person name="Jaron S. K."/>
        </authorList>
    </citation>
    <scope>NUCLEOTIDE SEQUENCE</scope>
</reference>
<organism evidence="1 2">
    <name type="scientific">Allacma fusca</name>
    <dbReference type="NCBI Taxonomy" id="39272"/>
    <lineage>
        <taxon>Eukaryota</taxon>
        <taxon>Metazoa</taxon>
        <taxon>Ecdysozoa</taxon>
        <taxon>Arthropoda</taxon>
        <taxon>Hexapoda</taxon>
        <taxon>Collembola</taxon>
        <taxon>Symphypleona</taxon>
        <taxon>Sminthuridae</taxon>
        <taxon>Allacma</taxon>
    </lineage>
</organism>
<evidence type="ECO:0000313" key="1">
    <source>
        <dbReference type="EMBL" id="CAG7723645.1"/>
    </source>
</evidence>
<dbReference type="EMBL" id="CAJVCH010101276">
    <property type="protein sequence ID" value="CAG7723645.1"/>
    <property type="molecule type" value="Genomic_DNA"/>
</dbReference>
<comment type="caution">
    <text evidence="1">The sequence shown here is derived from an EMBL/GenBank/DDBJ whole genome shotgun (WGS) entry which is preliminary data.</text>
</comment>
<dbReference type="AlphaFoldDB" id="A0A8J2JX68"/>
<evidence type="ECO:0000313" key="2">
    <source>
        <dbReference type="Proteomes" id="UP000708208"/>
    </source>
</evidence>
<dbReference type="Proteomes" id="UP000708208">
    <property type="component" value="Unassembled WGS sequence"/>
</dbReference>
<sequence length="154" mass="17761">PSRKYLLEEFRRGIWLDFGKGNIFSWGIYFGQKLLERFFKGDSFLGGKRFVVGAKPSTMTLASRSQIIDFYTSRLEGYFKAEKPELLGSKDHEHFMEPRNLAPTFFKWIKPANQQTCIGHNFNRYAAGLVIHTLIFSILYNNLKGIQEPLLGTS</sequence>
<accession>A0A8J2JX68</accession>
<feature type="non-terminal residue" evidence="1">
    <location>
        <position position="154"/>
    </location>
</feature>
<gene>
    <name evidence="1" type="ORF">AFUS01_LOCUS12720</name>
</gene>
<proteinExistence type="predicted"/>
<keyword evidence="2" id="KW-1185">Reference proteome</keyword>
<protein>
    <submittedName>
        <fullName evidence="1">Uncharacterized protein</fullName>
    </submittedName>
</protein>
<name>A0A8J2JX68_9HEXA</name>